<keyword evidence="4" id="KW-0067">ATP-binding</keyword>
<dbReference type="InterPro" id="IPR007371">
    <property type="entry name" value="TPK_catalytic"/>
</dbReference>
<keyword evidence="6" id="KW-1133">Transmembrane helix</keyword>
<dbReference type="OrthoDB" id="5169996at2"/>
<evidence type="ECO:0000313" key="10">
    <source>
        <dbReference type="Proteomes" id="UP000199700"/>
    </source>
</evidence>
<evidence type="ECO:0000313" key="9">
    <source>
        <dbReference type="EMBL" id="SDT00180.1"/>
    </source>
</evidence>
<dbReference type="SUPFAM" id="SSF63999">
    <property type="entry name" value="Thiamin pyrophosphokinase, catalytic domain"/>
    <property type="match status" value="1"/>
</dbReference>
<feature type="domain" description="Thiamin pyrophosphokinase catalytic" evidence="7">
    <location>
        <begin position="208"/>
        <end position="243"/>
    </location>
</feature>
<dbReference type="Pfam" id="PF12555">
    <property type="entry name" value="SteA-like_C"/>
    <property type="match status" value="1"/>
</dbReference>
<proteinExistence type="predicted"/>
<reference evidence="9" key="1">
    <citation type="submission" date="2016-10" db="EMBL/GenBank/DDBJ databases">
        <authorList>
            <person name="Varghese N."/>
            <person name="Submissions S."/>
        </authorList>
    </citation>
    <scope>NUCLEOTIDE SEQUENCE [LARGE SCALE GENOMIC DNA]</scope>
    <source>
        <strain evidence="9">DSM 22082</strain>
    </source>
</reference>
<evidence type="ECO:0000259" key="8">
    <source>
        <dbReference type="Pfam" id="PF12555"/>
    </source>
</evidence>
<evidence type="ECO:0000256" key="5">
    <source>
        <dbReference type="SAM" id="MobiDB-lite"/>
    </source>
</evidence>
<name>A0A1H1WU63_BRESA</name>
<dbReference type="InterPro" id="IPR022215">
    <property type="entry name" value="SteA-like_C"/>
</dbReference>
<evidence type="ECO:0000256" key="4">
    <source>
        <dbReference type="ARBA" id="ARBA00022840"/>
    </source>
</evidence>
<accession>A0A1H1WU63</accession>
<dbReference type="GO" id="GO:0009229">
    <property type="term" value="P:thiamine diphosphate biosynthetic process"/>
    <property type="evidence" value="ECO:0007669"/>
    <property type="project" value="InterPro"/>
</dbReference>
<dbReference type="GO" id="GO:0005524">
    <property type="term" value="F:ATP binding"/>
    <property type="evidence" value="ECO:0007669"/>
    <property type="project" value="UniProtKB-KW"/>
</dbReference>
<dbReference type="EMBL" id="LT629739">
    <property type="protein sequence ID" value="SDT00180.1"/>
    <property type="molecule type" value="Genomic_DNA"/>
</dbReference>
<protein>
    <submittedName>
        <fullName evidence="9">Uncharacterized membrane-anchored protein</fullName>
    </submittedName>
</protein>
<evidence type="ECO:0000256" key="3">
    <source>
        <dbReference type="ARBA" id="ARBA00022777"/>
    </source>
</evidence>
<keyword evidence="10" id="KW-1185">Reference proteome</keyword>
<keyword evidence="2" id="KW-0547">Nucleotide-binding</keyword>
<organism evidence="9 10">
    <name type="scientific">Brevibacterium sandarakinum</name>
    <dbReference type="NCBI Taxonomy" id="629680"/>
    <lineage>
        <taxon>Bacteria</taxon>
        <taxon>Bacillati</taxon>
        <taxon>Actinomycetota</taxon>
        <taxon>Actinomycetes</taxon>
        <taxon>Micrococcales</taxon>
        <taxon>Brevibacteriaceae</taxon>
        <taxon>Brevibacterium</taxon>
    </lineage>
</organism>
<dbReference type="GO" id="GO:0004788">
    <property type="term" value="F:thiamine diphosphokinase activity"/>
    <property type="evidence" value="ECO:0007669"/>
    <property type="project" value="InterPro"/>
</dbReference>
<evidence type="ECO:0000259" key="7">
    <source>
        <dbReference type="Pfam" id="PF04263"/>
    </source>
</evidence>
<dbReference type="InterPro" id="IPR047795">
    <property type="entry name" value="Put_SteA-like"/>
</dbReference>
<dbReference type="RefSeq" id="WP_092107545.1">
    <property type="nucleotide sequence ID" value="NZ_LT629739.1"/>
</dbReference>
<sequence length="412" mass="43629">MKSRRTREKPTVPARSGPAPARLDRRTKDLTKRLNAGDIAVIKHADIDRISAEALVACKPVAVINADKSISGRYPNLGPGIIVEAGIPLLDATGPEIFDLVDENAQISITDDTVFLDEEEIATGIVQTQETIGEDMHEAEAGMNSVLVDFVDNTIEYIRKDSDLLSAELVVPEVATKFEGRHALIVVRGYHYKEDLAILGSYIREYRPLLVGVDGGADAILEAGYKPDMIVGDMDSVSDTALTSGAEIVVHAYRDGNAPGTERVHSLGVDCVAFAASGTSEDIAMLLADDKGANLIVAVGTHDTVMEFLDKGRKGMASTFITRLRVGSKLIDAKGVSLLYRQRISSLQLSVLIIAGLVALGVALFATAAGQTLIGLIGAQLDGVFGWIGSLFGGDPAATSESASLIQGLTSD</sequence>
<keyword evidence="6" id="KW-0812">Transmembrane</keyword>
<evidence type="ECO:0000256" key="6">
    <source>
        <dbReference type="SAM" id="Phobius"/>
    </source>
</evidence>
<dbReference type="InterPro" id="IPR036759">
    <property type="entry name" value="TPK_catalytic_sf"/>
</dbReference>
<feature type="transmembrane region" description="Helical" evidence="6">
    <location>
        <begin position="349"/>
        <end position="377"/>
    </location>
</feature>
<keyword evidence="3" id="KW-0418">Kinase</keyword>
<dbReference type="Pfam" id="PF04263">
    <property type="entry name" value="TPK_catalytic"/>
    <property type="match status" value="1"/>
</dbReference>
<feature type="region of interest" description="Disordered" evidence="5">
    <location>
        <begin position="1"/>
        <end position="23"/>
    </location>
</feature>
<dbReference type="AlphaFoldDB" id="A0A1H1WU63"/>
<dbReference type="GO" id="GO:0016301">
    <property type="term" value="F:kinase activity"/>
    <property type="evidence" value="ECO:0007669"/>
    <property type="project" value="UniProtKB-KW"/>
</dbReference>
<dbReference type="Gene3D" id="3.40.50.10240">
    <property type="entry name" value="Thiamin pyrophosphokinase, catalytic domain"/>
    <property type="match status" value="1"/>
</dbReference>
<dbReference type="NCBIfam" id="NF040608">
    <property type="entry name" value="division_SteA"/>
    <property type="match status" value="1"/>
</dbReference>
<keyword evidence="6" id="KW-0472">Membrane</keyword>
<keyword evidence="1" id="KW-0808">Transferase</keyword>
<evidence type="ECO:0000256" key="2">
    <source>
        <dbReference type="ARBA" id="ARBA00022741"/>
    </source>
</evidence>
<dbReference type="Proteomes" id="UP000199700">
    <property type="component" value="Chromosome"/>
</dbReference>
<gene>
    <name evidence="9" type="ORF">SAMN04489751_3474</name>
</gene>
<dbReference type="STRING" id="629680.SAMN04489751_3474"/>
<evidence type="ECO:0000256" key="1">
    <source>
        <dbReference type="ARBA" id="ARBA00022679"/>
    </source>
</evidence>
<feature type="domain" description="SteA-like C-terminal" evidence="8">
    <location>
        <begin position="334"/>
        <end position="384"/>
    </location>
</feature>